<sequence>MDKRTVFMSLGNRDCMDSTDEQMINNVDESKECPFRYDAFGCDETLFHNQYFSCGDGEFIDGEIRYDKSRQDYYCVSFRDRNFLCEKDYHRHMWTMENGNCILYDDNFTIAPNTTRNKLCSLYTQCILTDVCNCTDNCLDLVFDYCPDTGLQFGKVVKYPVRPILKPYLNTYIHAGKFDSSYALDITISHSIKCLCKVKLSDFRCKIPNSIECETVREYMSYSQNISSPLILTAFMKNNQLSVPHSHGQISFHRYCDSFWDLDYGFDETPKKPKPTLDQFILMMFPYNIVKSSWTSRYPGRAGDYKHNQFTPVQKYTADKRRKCLERLVHDELVSSQIKGILQLCDKNNKLKQTVSGHYRLMPPKDSVKRQKFKSNLAKREIDDYIQKRKKSLRLPSNYLPTQALSNF</sequence>
<proteinExistence type="predicted"/>
<dbReference type="AlphaFoldDB" id="A0A8S2GDR8"/>
<organism evidence="2 3">
    <name type="scientific">Didymodactylos carnosus</name>
    <dbReference type="NCBI Taxonomy" id="1234261"/>
    <lineage>
        <taxon>Eukaryota</taxon>
        <taxon>Metazoa</taxon>
        <taxon>Spiralia</taxon>
        <taxon>Gnathifera</taxon>
        <taxon>Rotifera</taxon>
        <taxon>Eurotatoria</taxon>
        <taxon>Bdelloidea</taxon>
        <taxon>Philodinida</taxon>
        <taxon>Philodinidae</taxon>
        <taxon>Didymodactylos</taxon>
    </lineage>
</organism>
<dbReference type="EMBL" id="CAJNOK010000046">
    <property type="protein sequence ID" value="CAF0725043.1"/>
    <property type="molecule type" value="Genomic_DNA"/>
</dbReference>
<evidence type="ECO:0000313" key="3">
    <source>
        <dbReference type="Proteomes" id="UP000682733"/>
    </source>
</evidence>
<accession>A0A8S2GDR8</accession>
<reference evidence="2" key="1">
    <citation type="submission" date="2021-02" db="EMBL/GenBank/DDBJ databases">
        <authorList>
            <person name="Nowell W R."/>
        </authorList>
    </citation>
    <scope>NUCLEOTIDE SEQUENCE</scope>
</reference>
<gene>
    <name evidence="1" type="ORF">OVA965_LOCUS360</name>
    <name evidence="2" type="ORF">TMI583_LOCUS360</name>
</gene>
<evidence type="ECO:0000313" key="2">
    <source>
        <dbReference type="EMBL" id="CAF3498160.1"/>
    </source>
</evidence>
<evidence type="ECO:0000313" key="1">
    <source>
        <dbReference type="EMBL" id="CAF0725043.1"/>
    </source>
</evidence>
<name>A0A8S2GDR8_9BILA</name>
<dbReference type="Proteomes" id="UP000677228">
    <property type="component" value="Unassembled WGS sequence"/>
</dbReference>
<dbReference type="Proteomes" id="UP000682733">
    <property type="component" value="Unassembled WGS sequence"/>
</dbReference>
<protein>
    <submittedName>
        <fullName evidence="2">Uncharacterized protein</fullName>
    </submittedName>
</protein>
<comment type="caution">
    <text evidence="2">The sequence shown here is derived from an EMBL/GenBank/DDBJ whole genome shotgun (WGS) entry which is preliminary data.</text>
</comment>
<dbReference type="EMBL" id="CAJOBA010000046">
    <property type="protein sequence ID" value="CAF3498160.1"/>
    <property type="molecule type" value="Genomic_DNA"/>
</dbReference>